<dbReference type="SUPFAM" id="SSF51338">
    <property type="entry name" value="Composite domain of metallo-dependent hydrolases"/>
    <property type="match status" value="1"/>
</dbReference>
<name>A0A1G8YTH7_9FIRM</name>
<evidence type="ECO:0000256" key="4">
    <source>
        <dbReference type="ARBA" id="ARBA00023277"/>
    </source>
</evidence>
<dbReference type="GO" id="GO:0046872">
    <property type="term" value="F:metal ion binding"/>
    <property type="evidence" value="ECO:0007669"/>
    <property type="project" value="UniProtKB-KW"/>
</dbReference>
<sequence length="393" mass="43954">MKKILFKNARIITPSGITKGELLVHGDTIEKIVFNREIHDEADQVIDVNNKYLSPGFIDVHTHGAGDADFMDGNIDAIYNACKAHMIHGTTSIVPTTITSTKESLLHFIDLFNKVDLRKKGLPNILGLHLEGPYFAYNQRGAQDPKYLRNPDEREYKEVLSRTDRIIRWSFAVELEGSKEFLNTLRTYNIISSLAHSDATCEEVIRAYENGLSALTHFYSAMSTVKRVNAYRVAGAVEAGYLLDDLFVEVIADGKHLPKELLQLIYKIKGPDKICLVTDSMRAAGMPDGEYILGNKENGMKVISEENVAKLMDRTAFAGSVATADRLVRTFHKLTNAPLHEVIKMITLTPAKLLKINHKKGSVGENKDADLLIFNENINIEMVMVMGEINYSV</sequence>
<evidence type="ECO:0000256" key="3">
    <source>
        <dbReference type="ARBA" id="ARBA00022801"/>
    </source>
</evidence>
<evidence type="ECO:0000256" key="2">
    <source>
        <dbReference type="ARBA" id="ARBA00022723"/>
    </source>
</evidence>
<feature type="domain" description="Amidohydrolase-related" evidence="8">
    <location>
        <begin position="52"/>
        <end position="389"/>
    </location>
</feature>
<dbReference type="PANTHER" id="PTHR11113:SF14">
    <property type="entry name" value="N-ACETYLGLUCOSAMINE-6-PHOSPHATE DEACETYLASE"/>
    <property type="match status" value="1"/>
</dbReference>
<dbReference type="InterPro" id="IPR011059">
    <property type="entry name" value="Metal-dep_hydrolase_composite"/>
</dbReference>
<dbReference type="PANTHER" id="PTHR11113">
    <property type="entry name" value="N-ACETYLGLUCOSAMINE-6-PHOSPHATE DEACETYLASE"/>
    <property type="match status" value="1"/>
</dbReference>
<feature type="active site" description="Proton donor/acceptor" evidence="6">
    <location>
        <position position="279"/>
    </location>
</feature>
<evidence type="ECO:0000313" key="10">
    <source>
        <dbReference type="Proteomes" id="UP000198718"/>
    </source>
</evidence>
<dbReference type="Pfam" id="PF01979">
    <property type="entry name" value="Amidohydro_1"/>
    <property type="match status" value="1"/>
</dbReference>
<dbReference type="GO" id="GO:0008448">
    <property type="term" value="F:N-acetylglucosamine-6-phosphate deacetylase activity"/>
    <property type="evidence" value="ECO:0007669"/>
    <property type="project" value="InterPro"/>
</dbReference>
<accession>A0A1G8YTH7</accession>
<dbReference type="OrthoDB" id="9776488at2"/>
<dbReference type="Proteomes" id="UP000198718">
    <property type="component" value="Unassembled WGS sequence"/>
</dbReference>
<keyword evidence="2 7" id="KW-0479">Metal-binding</keyword>
<feature type="binding site" evidence="7">
    <location>
        <position position="131"/>
    </location>
    <ligand>
        <name>Zn(2+)</name>
        <dbReference type="ChEBI" id="CHEBI:29105"/>
    </ligand>
</feature>
<comment type="cofactor">
    <cofactor evidence="7">
        <name>a divalent metal cation</name>
        <dbReference type="ChEBI" id="CHEBI:60240"/>
    </cofactor>
    <text evidence="7">Binds 1 divalent metal cation per subunit.</text>
</comment>
<evidence type="ECO:0000256" key="5">
    <source>
        <dbReference type="PIRNR" id="PIRNR038994"/>
    </source>
</evidence>
<dbReference type="RefSeq" id="WP_090550162.1">
    <property type="nucleotide sequence ID" value="NZ_FNFP01000001.1"/>
</dbReference>
<evidence type="ECO:0000256" key="1">
    <source>
        <dbReference type="ARBA" id="ARBA00010716"/>
    </source>
</evidence>
<keyword evidence="3 5" id="KW-0378">Hydrolase</keyword>
<evidence type="ECO:0000256" key="7">
    <source>
        <dbReference type="PIRSR" id="PIRSR038994-3"/>
    </source>
</evidence>
<dbReference type="InterPro" id="IPR032466">
    <property type="entry name" value="Metal_Hydrolase"/>
</dbReference>
<dbReference type="PIRSF" id="PIRSF038994">
    <property type="entry name" value="NagA"/>
    <property type="match status" value="1"/>
</dbReference>
<dbReference type="AlphaFoldDB" id="A0A1G8YTH7"/>
<dbReference type="EMBL" id="FNFP01000001">
    <property type="protein sequence ID" value="SDK05744.1"/>
    <property type="molecule type" value="Genomic_DNA"/>
</dbReference>
<keyword evidence="4 5" id="KW-0119">Carbohydrate metabolism</keyword>
<reference evidence="9 10" key="1">
    <citation type="submission" date="2016-10" db="EMBL/GenBank/DDBJ databases">
        <authorList>
            <person name="de Groot N.N."/>
        </authorList>
    </citation>
    <scope>NUCLEOTIDE SEQUENCE [LARGE SCALE GENOMIC DNA]</scope>
    <source>
        <strain evidence="9 10">DSM 18346</strain>
    </source>
</reference>
<dbReference type="Gene3D" id="2.30.40.10">
    <property type="entry name" value="Urease, subunit C, domain 1"/>
    <property type="match status" value="1"/>
</dbReference>
<evidence type="ECO:0000259" key="8">
    <source>
        <dbReference type="Pfam" id="PF01979"/>
    </source>
</evidence>
<dbReference type="STRING" id="393762.SAMN05660472_00635"/>
<comment type="similarity">
    <text evidence="1 5">Belongs to the metallo-dependent hydrolases superfamily. NagA family.</text>
</comment>
<proteinExistence type="inferred from homology"/>
<dbReference type="InterPro" id="IPR003764">
    <property type="entry name" value="GlcNAc_6-P_deAcase"/>
</dbReference>
<dbReference type="InterPro" id="IPR006680">
    <property type="entry name" value="Amidohydro-rel"/>
</dbReference>
<protein>
    <submittedName>
        <fullName evidence="9">N-acetylglucosamine-6-phosphate deacetylase</fullName>
    </submittedName>
</protein>
<gene>
    <name evidence="9" type="ORF">SAMN05660472_00635</name>
</gene>
<keyword evidence="10" id="KW-1185">Reference proteome</keyword>
<evidence type="ECO:0000256" key="6">
    <source>
        <dbReference type="PIRSR" id="PIRSR038994-1"/>
    </source>
</evidence>
<dbReference type="Gene3D" id="3.20.20.140">
    <property type="entry name" value="Metal-dependent hydrolases"/>
    <property type="match status" value="1"/>
</dbReference>
<evidence type="ECO:0000313" key="9">
    <source>
        <dbReference type="EMBL" id="SDK05744.1"/>
    </source>
</evidence>
<organism evidence="9 10">
    <name type="scientific">Natronincola ferrireducens</name>
    <dbReference type="NCBI Taxonomy" id="393762"/>
    <lineage>
        <taxon>Bacteria</taxon>
        <taxon>Bacillati</taxon>
        <taxon>Bacillota</taxon>
        <taxon>Clostridia</taxon>
        <taxon>Peptostreptococcales</taxon>
        <taxon>Natronincolaceae</taxon>
        <taxon>Natronincola</taxon>
    </lineage>
</organism>
<feature type="binding site" evidence="7">
    <location>
        <position position="217"/>
    </location>
    <ligand>
        <name>Zn(2+)</name>
        <dbReference type="ChEBI" id="CHEBI:29105"/>
    </ligand>
</feature>
<dbReference type="CDD" id="cd00854">
    <property type="entry name" value="NagA"/>
    <property type="match status" value="1"/>
</dbReference>
<dbReference type="NCBIfam" id="TIGR00221">
    <property type="entry name" value="nagA"/>
    <property type="match status" value="1"/>
</dbReference>
<feature type="binding site" evidence="7">
    <location>
        <position position="196"/>
    </location>
    <ligand>
        <name>Zn(2+)</name>
        <dbReference type="ChEBI" id="CHEBI:29105"/>
    </ligand>
</feature>
<dbReference type="GO" id="GO:0006046">
    <property type="term" value="P:N-acetylglucosamine catabolic process"/>
    <property type="evidence" value="ECO:0007669"/>
    <property type="project" value="TreeGrafter"/>
</dbReference>
<dbReference type="SUPFAM" id="SSF51556">
    <property type="entry name" value="Metallo-dependent hydrolases"/>
    <property type="match status" value="1"/>
</dbReference>